<dbReference type="Proteomes" id="UP001501303">
    <property type="component" value="Unassembled WGS sequence"/>
</dbReference>
<proteinExistence type="predicted"/>
<gene>
    <name evidence="1" type="ORF">GCM10009716_18140</name>
</gene>
<dbReference type="InterPro" id="IPR036102">
    <property type="entry name" value="OsmC/Ohrsf"/>
</dbReference>
<protein>
    <recommendedName>
        <fullName evidence="3">Osmotically inducible protein OsmC</fullName>
    </recommendedName>
</protein>
<evidence type="ECO:0000313" key="2">
    <source>
        <dbReference type="Proteomes" id="UP001501303"/>
    </source>
</evidence>
<dbReference type="InterPro" id="IPR015946">
    <property type="entry name" value="KH_dom-like_a/b"/>
</dbReference>
<accession>A0ABP5AAD0</accession>
<keyword evidence="2" id="KW-1185">Reference proteome</keyword>
<dbReference type="SUPFAM" id="SSF82784">
    <property type="entry name" value="OsmC-like"/>
    <property type="match status" value="1"/>
</dbReference>
<evidence type="ECO:0000313" key="1">
    <source>
        <dbReference type="EMBL" id="GAA1908589.1"/>
    </source>
</evidence>
<organism evidence="1 2">
    <name type="scientific">Streptomyces sodiiphilus</name>
    <dbReference type="NCBI Taxonomy" id="226217"/>
    <lineage>
        <taxon>Bacteria</taxon>
        <taxon>Bacillati</taxon>
        <taxon>Actinomycetota</taxon>
        <taxon>Actinomycetes</taxon>
        <taxon>Kitasatosporales</taxon>
        <taxon>Streptomycetaceae</taxon>
        <taxon>Streptomyces</taxon>
    </lineage>
</organism>
<dbReference type="EMBL" id="BAAAMJ010000015">
    <property type="protein sequence ID" value="GAA1908589.1"/>
    <property type="molecule type" value="Genomic_DNA"/>
</dbReference>
<name>A0ABP5AAD0_9ACTN</name>
<reference evidence="2" key="1">
    <citation type="journal article" date="2019" name="Int. J. Syst. Evol. Microbiol.">
        <title>The Global Catalogue of Microorganisms (GCM) 10K type strain sequencing project: providing services to taxonomists for standard genome sequencing and annotation.</title>
        <authorList>
            <consortium name="The Broad Institute Genomics Platform"/>
            <consortium name="The Broad Institute Genome Sequencing Center for Infectious Disease"/>
            <person name="Wu L."/>
            <person name="Ma J."/>
        </authorList>
    </citation>
    <scope>NUCLEOTIDE SEQUENCE [LARGE SCALE GENOMIC DNA]</scope>
    <source>
        <strain evidence="2">JCM 13581</strain>
    </source>
</reference>
<sequence>MATTQQIEVPVGGDTAEVLPSGRIEVEPVVGDAYRVAVRGHKFLVDQPVGAGGADAGVTPVELFAASVASCVAFYAGRYLQRHGISHEKLRVTAGFVMAPDRPARVGGIRVRITPPPELPEQRRTALLAVASHCTVHNSLIQPPDVQVTLD</sequence>
<dbReference type="PANTHER" id="PTHR39624">
    <property type="entry name" value="PROTEIN INVOLVED IN RIMO-MEDIATED BETA-METHYLTHIOLATION OF RIBOSOMAL PROTEIN S12 YCAO"/>
    <property type="match status" value="1"/>
</dbReference>
<dbReference type="Pfam" id="PF02566">
    <property type="entry name" value="OsmC"/>
    <property type="match status" value="1"/>
</dbReference>
<dbReference type="Gene3D" id="3.30.300.20">
    <property type="match status" value="1"/>
</dbReference>
<dbReference type="PANTHER" id="PTHR39624:SF2">
    <property type="entry name" value="OSMC-LIKE PROTEIN"/>
    <property type="match status" value="1"/>
</dbReference>
<dbReference type="InterPro" id="IPR003718">
    <property type="entry name" value="OsmC/Ohr_fam"/>
</dbReference>
<dbReference type="RefSeq" id="WP_344260209.1">
    <property type="nucleotide sequence ID" value="NZ_BAAAMJ010000015.1"/>
</dbReference>
<evidence type="ECO:0008006" key="3">
    <source>
        <dbReference type="Google" id="ProtNLM"/>
    </source>
</evidence>
<comment type="caution">
    <text evidence="1">The sequence shown here is derived from an EMBL/GenBank/DDBJ whole genome shotgun (WGS) entry which is preliminary data.</text>
</comment>